<dbReference type="Proteomes" id="UP001275932">
    <property type="component" value="Unassembled WGS sequence"/>
</dbReference>
<accession>A0ABU4WDX0</accession>
<comment type="caution">
    <text evidence="1">The sequence shown here is derived from an EMBL/GenBank/DDBJ whole genome shotgun (WGS) entry which is preliminary data.</text>
</comment>
<sequence>MLNFSEQCMDMARAILGRNLESVNEDGTISPLDGETSSPDEQGHAAFALGEFYRATGETNFNGFDIVDLASRCITSQAFSDSDAENGIGYSALGLLSFGPAKDRNPVWEKLSEETRKVLDRQLLARTDYENSYQIFNIAKAVARFSMGLSKKDETGKLIDRFLERIQATSSANYFDDKVEDRITGVFDLAGISSFVFIRQALQLHANIHLRDRKIPSLRTFAEKYLKLLPDIVRADGLGWAFGRGLGAYSQMYCISMILQAMRDGWIAEEKMADYMDILRRLFQFFFMTYLDQENGYMVVRDAERTSDSSSTRMVNFDAARYLCQWSRLAKCVARPLQVKPRLVKSFGKYVSFDSSQKKEQGIFIYHNAESGMHLHLPLISPGVSNTSSSLAFPHMTGIFDWPADRYMPILVPELVFDGKKTVPSYYGKRCTTGIGLRNSYFFRYEQPELISSDGEILNGIGSCKVNWTFSGDKITADFIYSVKQQVKLDSMRFVVAIASPHSEYHVPTTYAIGENGLGIGVEKDDFQAEWIDTQVVTEDPAYRTFWGNIHYLQILERKHPMVMRPGMQYRLTVSFQPDITFAEA</sequence>
<evidence type="ECO:0000313" key="2">
    <source>
        <dbReference type="Proteomes" id="UP001275932"/>
    </source>
</evidence>
<keyword evidence="2" id="KW-1185">Reference proteome</keyword>
<protein>
    <submittedName>
        <fullName evidence="1">Uncharacterized protein</fullName>
    </submittedName>
</protein>
<name>A0ABU4WDX0_9BACT</name>
<reference evidence="1 2" key="1">
    <citation type="submission" date="2022-03" db="EMBL/GenBank/DDBJ databases">
        <title>Novel taxa within the pig intestine.</title>
        <authorList>
            <person name="Wylensek D."/>
            <person name="Bishof K."/>
            <person name="Afrizal A."/>
            <person name="Clavel T."/>
        </authorList>
    </citation>
    <scope>NUCLEOTIDE SEQUENCE [LARGE SCALE GENOMIC DNA]</scope>
    <source>
        <strain evidence="1 2">CLA-KB-P66</strain>
    </source>
</reference>
<dbReference type="EMBL" id="JALBUT010000001">
    <property type="protein sequence ID" value="MDX8414753.1"/>
    <property type="molecule type" value="Genomic_DNA"/>
</dbReference>
<organism evidence="1 2">
    <name type="scientific">Intestinicryptomonas porci</name>
    <dbReference type="NCBI Taxonomy" id="2926320"/>
    <lineage>
        <taxon>Bacteria</taxon>
        <taxon>Pseudomonadati</taxon>
        <taxon>Verrucomicrobiota</taxon>
        <taxon>Opitutia</taxon>
        <taxon>Opitutales</taxon>
        <taxon>Intestinicryptomonaceae</taxon>
        <taxon>Intestinicryptomonas</taxon>
    </lineage>
</organism>
<proteinExistence type="predicted"/>
<evidence type="ECO:0000313" key="1">
    <source>
        <dbReference type="EMBL" id="MDX8414753.1"/>
    </source>
</evidence>
<gene>
    <name evidence="1" type="ORF">MOX91_00945</name>
</gene>